<dbReference type="PANTHER" id="PTHR16171:SF7">
    <property type="entry name" value="DNA REPAIR PROTEIN RAD2"/>
    <property type="match status" value="1"/>
</dbReference>
<dbReference type="AlphaFoldDB" id="A0A088DG24"/>
<feature type="region of interest" description="Disordered" evidence="3">
    <location>
        <begin position="98"/>
        <end position="146"/>
    </location>
</feature>
<sequence>DVETYLDERGRMRVSRVRAMGMRMTRDLQRNLDLMKEIEVESSHGIDGNSTNLNKMNEQSLLSNETSVQISFEVGDESKHFSSDDEVFASLVAEKPVKISSAGNSTSRRYSDDSAFDSDWEEGIVEGKANSSPNDVELRTTPSPKV</sequence>
<proteinExistence type="predicted"/>
<evidence type="ECO:0000313" key="4">
    <source>
        <dbReference type="EMBL" id="AIL90803.1"/>
    </source>
</evidence>
<keyword evidence="2" id="KW-0539">Nucleus</keyword>
<reference evidence="4" key="1">
    <citation type="submission" date="2013-12" db="EMBL/GenBank/DDBJ databases">
        <authorList>
            <person name="Du S.H."/>
            <person name="Wang Z.S."/>
            <person name="Zhang J.G."/>
        </authorList>
    </citation>
    <scope>NUCLEOTIDE SEQUENCE</scope>
</reference>
<protein>
    <submittedName>
        <fullName evidence="4">Putative DNA-repair protein UVH3</fullName>
    </submittedName>
</protein>
<dbReference type="GO" id="GO:0005634">
    <property type="term" value="C:nucleus"/>
    <property type="evidence" value="ECO:0007669"/>
    <property type="project" value="UniProtKB-SubCell"/>
</dbReference>
<comment type="subcellular location">
    <subcellularLocation>
        <location evidence="1">Nucleus</location>
    </subcellularLocation>
</comment>
<reference evidence="4" key="2">
    <citation type="journal article" date="2014" name="PLoS ONE">
        <title>Phylogeny reconstruction and hybrid analysis of populus (salicaceae) based on nucleotide sequences of multiple single-copy nuclear genes and plastid fragments.</title>
        <authorList>
            <person name="Wang Z."/>
            <person name="Du S."/>
            <person name="Dayanandan S."/>
            <person name="Wang D."/>
            <person name="Zeng Y."/>
            <person name="Zhang J."/>
        </authorList>
    </citation>
    <scope>NUCLEOTIDE SEQUENCE</scope>
</reference>
<feature type="non-terminal residue" evidence="4">
    <location>
        <position position="1"/>
    </location>
</feature>
<feature type="non-terminal residue" evidence="4">
    <location>
        <position position="146"/>
    </location>
</feature>
<gene>
    <name evidence="4" type="ORF">RCOM_0851780</name>
</gene>
<name>A0A088DG24_POPTM</name>
<evidence type="ECO:0000256" key="1">
    <source>
        <dbReference type="ARBA" id="ARBA00004123"/>
    </source>
</evidence>
<dbReference type="PANTHER" id="PTHR16171">
    <property type="entry name" value="DNA REPAIR PROTEIN COMPLEMENTING XP-G CELLS-RELATED"/>
    <property type="match status" value="1"/>
</dbReference>
<dbReference type="EMBL" id="KF940683">
    <property type="protein sequence ID" value="AIL90803.1"/>
    <property type="molecule type" value="Genomic_DNA"/>
</dbReference>
<organism evidence="4">
    <name type="scientific">Populus tremuloides</name>
    <name type="common">Quaking aspen</name>
    <dbReference type="NCBI Taxonomy" id="3693"/>
    <lineage>
        <taxon>Eukaryota</taxon>
        <taxon>Viridiplantae</taxon>
        <taxon>Streptophyta</taxon>
        <taxon>Embryophyta</taxon>
        <taxon>Tracheophyta</taxon>
        <taxon>Spermatophyta</taxon>
        <taxon>Magnoliopsida</taxon>
        <taxon>eudicotyledons</taxon>
        <taxon>Gunneridae</taxon>
        <taxon>Pentapetalae</taxon>
        <taxon>rosids</taxon>
        <taxon>fabids</taxon>
        <taxon>Malpighiales</taxon>
        <taxon>Salicaceae</taxon>
        <taxon>Saliceae</taxon>
        <taxon>Populus</taxon>
    </lineage>
</organism>
<dbReference type="GO" id="GO:0004520">
    <property type="term" value="F:DNA endonuclease activity"/>
    <property type="evidence" value="ECO:0007669"/>
    <property type="project" value="TreeGrafter"/>
</dbReference>
<dbReference type="GO" id="GO:0003697">
    <property type="term" value="F:single-stranded DNA binding"/>
    <property type="evidence" value="ECO:0007669"/>
    <property type="project" value="TreeGrafter"/>
</dbReference>
<accession>A0A088DG24</accession>
<evidence type="ECO:0000256" key="3">
    <source>
        <dbReference type="SAM" id="MobiDB-lite"/>
    </source>
</evidence>
<feature type="compositionally biased region" description="Polar residues" evidence="3">
    <location>
        <begin position="129"/>
        <end position="146"/>
    </location>
</feature>
<feature type="compositionally biased region" description="Acidic residues" evidence="3">
    <location>
        <begin position="114"/>
        <end position="124"/>
    </location>
</feature>
<evidence type="ECO:0000256" key="2">
    <source>
        <dbReference type="ARBA" id="ARBA00023242"/>
    </source>
</evidence>